<feature type="region of interest" description="Disordered" evidence="5">
    <location>
        <begin position="771"/>
        <end position="801"/>
    </location>
</feature>
<accession>A0A388ST86</accession>
<keyword evidence="3 6" id="KW-1133">Transmembrane helix</keyword>
<evidence type="ECO:0000256" key="2">
    <source>
        <dbReference type="ARBA" id="ARBA00022692"/>
    </source>
</evidence>
<dbReference type="InterPro" id="IPR049453">
    <property type="entry name" value="Memb_transporter_dom"/>
</dbReference>
<feature type="transmembrane region" description="Helical" evidence="6">
    <location>
        <begin position="63"/>
        <end position="81"/>
    </location>
</feature>
<dbReference type="GO" id="GO:0016020">
    <property type="term" value="C:membrane"/>
    <property type="evidence" value="ECO:0007669"/>
    <property type="project" value="UniProtKB-SubCell"/>
</dbReference>
<feature type="region of interest" description="Disordered" evidence="5">
    <location>
        <begin position="246"/>
        <end position="330"/>
    </location>
</feature>
<dbReference type="Pfam" id="PF13515">
    <property type="entry name" value="FUSC_2"/>
    <property type="match status" value="1"/>
</dbReference>
<feature type="transmembrane region" description="Helical" evidence="6">
    <location>
        <begin position="580"/>
        <end position="600"/>
    </location>
</feature>
<feature type="compositionally biased region" description="Low complexity" evidence="5">
    <location>
        <begin position="273"/>
        <end position="305"/>
    </location>
</feature>
<comment type="subcellular location">
    <subcellularLocation>
        <location evidence="1">Membrane</location>
        <topology evidence="1">Multi-pass membrane protein</topology>
    </subcellularLocation>
</comment>
<dbReference type="AlphaFoldDB" id="A0A388ST86"/>
<keyword evidence="2 6" id="KW-0812">Transmembrane</keyword>
<evidence type="ECO:0000256" key="5">
    <source>
        <dbReference type="SAM" id="MobiDB-lite"/>
    </source>
</evidence>
<sequence length="801" mass="82418">MRSGPERTEILHRSLRVSLTASVGFYPFLYWLHEPVLALYALFAPIALGLLSSIPGSGRQRAVVMLKALPVGVVLVALGTLLAVQTWAAVLGMLVVGFLLAFAAVAGPSPAGAAPGLQLFYILACFPPYQPESLWLRLAGLVFGVVVLALCELFLLPQAPGPTYRSALAEAVATAGDTLADRVHLSPEDLRAAGADLRLSRFPPAERPAGPGRAVRGLSHAGSAARRLLEQLAHLTETGELRLLVRGDGVGGSTGSSSGNSSGNSTGNGNGSSAGNTSGNSNGSSAGNTSGNSNGSSAGNTSGNSTGSGTGTGTGTGDGNSSAGSAEGADTASLSLLPQVASLCEETCAALRAGRPPSGPDRMDEAIHAFQQTRIRQVTGPSSDVPPVPVLHRQAAVLAVAESARILEIAVRVGLDGRRTPPFEPRELFWYAHAPTAQLWINRFTGNLTLRSVQFQNAMRIALALAAARLVAGSLDLTHGFWVLLAVLTLSRTTAGQTWAVIRTAVAGNLVGALAAGALLIGLGQHIEAYAALLAPGMLLAFALGPLLGIAWAQGLFTLVVAIAFAQIAPATWRLAEARIVDVVTGSAIGLLCAMLAWPAGARREVRRTMAELLHACTPLIRGTVAVLTAVPPGSASPPPTQPALHRLRLAEAAYDQFRSEPAGSRPAQADWHAVLIAAGQVLLGAHWLPRFDMPATALPPDAADRALTGAHAVADTTVRLACLCTGDRPPPGVATRSAPSPPVGPPLPALVDLDVWLRSLDAQFARIEAGLPRTADRAAPGTAAGGTAGRLSGPRRRPEG</sequence>
<dbReference type="EMBL" id="BGZL01000001">
    <property type="protein sequence ID" value="GBP98959.1"/>
    <property type="molecule type" value="Genomic_DNA"/>
</dbReference>
<gene>
    <name evidence="8" type="ORF">SSP531S_03520</name>
</gene>
<evidence type="ECO:0000256" key="1">
    <source>
        <dbReference type="ARBA" id="ARBA00004141"/>
    </source>
</evidence>
<feature type="transmembrane region" description="Helical" evidence="6">
    <location>
        <begin position="461"/>
        <end position="488"/>
    </location>
</feature>
<evidence type="ECO:0000313" key="8">
    <source>
        <dbReference type="EMBL" id="GBP98959.1"/>
    </source>
</evidence>
<reference evidence="8 9" key="1">
    <citation type="submission" date="2018-07" db="EMBL/GenBank/DDBJ databases">
        <title>Whole Genome Shotgun Sequence of Streptomyces spongiicola strain 531S.</title>
        <authorList>
            <person name="Dohra H."/>
            <person name="Kodani S."/>
        </authorList>
    </citation>
    <scope>NUCLEOTIDE SEQUENCE [LARGE SCALE GENOMIC DNA]</scope>
    <source>
        <strain evidence="8 9">531S</strain>
    </source>
</reference>
<feature type="domain" description="Integral membrane bound transporter" evidence="7">
    <location>
        <begin position="470"/>
        <end position="593"/>
    </location>
</feature>
<feature type="transmembrane region" description="Helical" evidence="6">
    <location>
        <begin position="28"/>
        <end position="51"/>
    </location>
</feature>
<feature type="compositionally biased region" description="Gly residues" evidence="5">
    <location>
        <begin position="306"/>
        <end position="318"/>
    </location>
</feature>
<feature type="transmembrane region" description="Helical" evidence="6">
    <location>
        <begin position="135"/>
        <end position="156"/>
    </location>
</feature>
<name>A0A388ST86_9ACTN</name>
<dbReference type="RefSeq" id="WP_245990648.1">
    <property type="nucleotide sequence ID" value="NZ_BGZL01000001.1"/>
</dbReference>
<evidence type="ECO:0000256" key="6">
    <source>
        <dbReference type="SAM" id="Phobius"/>
    </source>
</evidence>
<evidence type="ECO:0000259" key="7">
    <source>
        <dbReference type="Pfam" id="PF13515"/>
    </source>
</evidence>
<evidence type="ECO:0000313" key="9">
    <source>
        <dbReference type="Proteomes" id="UP000265354"/>
    </source>
</evidence>
<protein>
    <recommendedName>
        <fullName evidence="7">Integral membrane bound transporter domain-containing protein</fullName>
    </recommendedName>
</protein>
<feature type="compositionally biased region" description="Low complexity" evidence="5">
    <location>
        <begin position="255"/>
        <end position="265"/>
    </location>
</feature>
<keyword evidence="4 6" id="KW-0472">Membrane</keyword>
<organism evidence="8 9">
    <name type="scientific">Streptomyces spongiicola</name>
    <dbReference type="NCBI Taxonomy" id="1690221"/>
    <lineage>
        <taxon>Bacteria</taxon>
        <taxon>Bacillati</taxon>
        <taxon>Actinomycetota</taxon>
        <taxon>Actinomycetes</taxon>
        <taxon>Kitasatosporales</taxon>
        <taxon>Streptomycetaceae</taxon>
        <taxon>Streptomyces</taxon>
    </lineage>
</organism>
<feature type="transmembrane region" description="Helical" evidence="6">
    <location>
        <begin position="500"/>
        <end position="523"/>
    </location>
</feature>
<comment type="caution">
    <text evidence="8">The sequence shown here is derived from an EMBL/GenBank/DDBJ whole genome shotgun (WGS) entry which is preliminary data.</text>
</comment>
<proteinExistence type="predicted"/>
<evidence type="ECO:0000256" key="4">
    <source>
        <dbReference type="ARBA" id="ARBA00023136"/>
    </source>
</evidence>
<feature type="transmembrane region" description="Helical" evidence="6">
    <location>
        <begin position="530"/>
        <end position="550"/>
    </location>
</feature>
<dbReference type="Proteomes" id="UP000265354">
    <property type="component" value="Unassembled WGS sequence"/>
</dbReference>
<evidence type="ECO:0000256" key="3">
    <source>
        <dbReference type="ARBA" id="ARBA00022989"/>
    </source>
</evidence>